<dbReference type="RefSeq" id="WP_285980411.1">
    <property type="nucleotide sequence ID" value="NZ_JASVDS010000001.1"/>
</dbReference>
<dbReference type="Proteomes" id="UP001238603">
    <property type="component" value="Unassembled WGS sequence"/>
</dbReference>
<dbReference type="InterPro" id="IPR048987">
    <property type="entry name" value="PIN-TPR-GreABC"/>
</dbReference>
<organism evidence="2 3">
    <name type="scientific">Roseateles subflavus</name>
    <dbReference type="NCBI Taxonomy" id="3053353"/>
    <lineage>
        <taxon>Bacteria</taxon>
        <taxon>Pseudomonadati</taxon>
        <taxon>Pseudomonadota</taxon>
        <taxon>Betaproteobacteria</taxon>
        <taxon>Burkholderiales</taxon>
        <taxon>Sphaerotilaceae</taxon>
        <taxon>Roseateles</taxon>
    </lineage>
</organism>
<evidence type="ECO:0000259" key="1">
    <source>
        <dbReference type="Pfam" id="PF20698"/>
    </source>
</evidence>
<gene>
    <name evidence="2" type="ORF">QRD43_00010</name>
</gene>
<evidence type="ECO:0000313" key="3">
    <source>
        <dbReference type="Proteomes" id="UP001238603"/>
    </source>
</evidence>
<evidence type="ECO:0000313" key="2">
    <source>
        <dbReference type="EMBL" id="MDL5030269.1"/>
    </source>
</evidence>
<accession>A0ABT7LBM4</accession>
<dbReference type="InterPro" id="IPR011990">
    <property type="entry name" value="TPR-like_helical_dom_sf"/>
</dbReference>
<dbReference type="Pfam" id="PF20698">
    <property type="entry name" value="PIN-TPR-GreABC"/>
    <property type="match status" value="1"/>
</dbReference>
<proteinExistence type="predicted"/>
<feature type="domain" description="PIN" evidence="1">
    <location>
        <begin position="946"/>
        <end position="1057"/>
    </location>
</feature>
<protein>
    <recommendedName>
        <fullName evidence="1">PIN domain-containing protein</fullName>
    </recommendedName>
</protein>
<dbReference type="SUPFAM" id="SSF48452">
    <property type="entry name" value="TPR-like"/>
    <property type="match status" value="1"/>
</dbReference>
<name>A0ABT7LBM4_9BURK</name>
<sequence>MASKVLLGAFSPGSWVIDDIGGQNDFGFDFQVYVDVDGGVQHTFFIQLKGTEKLDLVNDGNEIAFRMKRRTLNLYANTLEDVMLAVAEVKLSSSGKAVPAESAIHWAWISDQLRVKRGGPHELDLSDTETQTVHLTVGQLLHEDVRIEPHLQARLQLVKTAASLEEILRQNKRIGGSSRHLALGRLLSAAQARPDELATFVLGAELGGTAAWPSEALEIRVMLRAGCTAQAEQALSKLGEAGFGSTPFLRALFISQRAKTLVQRGRRDEAIAQFEEAYAVDETEENLLPLAELRILHAVDRNDTAAVRDTLAMLSGADSDEGLSLRVRGYVSIQELDEAERCLQRITDRKQTLARVVVLAGQRKFEELIEFAMAAELDTELSRADLTSVQLVAARAAWSGATENVTPLNELSELPLSGAIGTDLDLAEKAWSMAEKCLSGLREAGWPPNTDVLAPVLCGVAGLLGKEAEAIRLLGDAPAARPEYVDLQRDFELLAIGANEMELALVANRRQPEQLDVLIRRTNLLFELRRFDECHAVALKVARWDGEQHKSSPLALSIGFAAAHKAGRHAEAREIHEVLAAQPEWASFVPFAEFVRRGTLGITEPSPTDALREGLQTHPDAWLLVANLFLNLNVNEPEPAREAVELAKKLKGRALLSLGDTQRLVAAHSTLSQWQEAAGVAADGLARFKGDERLLATAAVAEEMMGHTGKAIQMLEMVVEAGTSRIPNVHNFMGLALRLGRTDSVRKAIDRLLELESGPKERLELLRLSALVYFKQSEHAKAHETAKGLGELVNQDNEEEEGILINLVMAVTLTGPQPDGQFVEWAKARIDRFCSRWPESRFFRRVSLPENGLEDIDDLHDVFDSIGGNSRERLEGFEVRERRVKSGELPVPFIVRPGFVFHYIGDPFTLWEAAKASRYSDRQFHLVILSQAKEEKSPDATRDIPLLDLTALLVVDSLGLFNELFSAFRRIAISKATVGYISQHANGVLASGVGAETAARILKEVNRWVAKIDQPGTSSAPKSGELTPLHVMREYVELAKEKKYLVYCDDAILRAMIYSDDAAVWFCTSLQTMEILDNRSELEPSEVSLKLAALVDWNVGISVTDRYLIASLEGATPAGFSGGAAQLYERFMGHRPFITLVRAIWDSAKSTNDLIAHMGNLLRSMMLGEETKPDAVAAVLACWFGRVRFLQQNDGLGWTLICYPVLLALQGLPRDAGNRLVSILQQAVQICVGERAMSQDIEKQVVRELGTLAGRIAHNIPRVGSEFLATLQTALPTQTVAGDIFAAAYTAGYVQASASDKK</sequence>
<comment type="caution">
    <text evidence="2">The sequence shown here is derived from an EMBL/GenBank/DDBJ whole genome shotgun (WGS) entry which is preliminary data.</text>
</comment>
<reference evidence="2 3" key="1">
    <citation type="submission" date="2023-06" db="EMBL/GenBank/DDBJ databases">
        <title>Pelomonas sp. APW6 16S ribosomal RNA gene genome sequencing and assembly.</title>
        <authorList>
            <person name="Woo H."/>
        </authorList>
    </citation>
    <scope>NUCLEOTIDE SEQUENCE [LARGE SCALE GENOMIC DNA]</scope>
    <source>
        <strain evidence="2 3">APW6</strain>
    </source>
</reference>
<dbReference type="EMBL" id="JASVDS010000001">
    <property type="protein sequence ID" value="MDL5030269.1"/>
    <property type="molecule type" value="Genomic_DNA"/>
</dbReference>
<dbReference type="Gene3D" id="1.25.40.10">
    <property type="entry name" value="Tetratricopeptide repeat domain"/>
    <property type="match status" value="1"/>
</dbReference>
<keyword evidence="3" id="KW-1185">Reference proteome</keyword>